<dbReference type="AlphaFoldDB" id="A0A449BA22"/>
<evidence type="ECO:0000256" key="2">
    <source>
        <dbReference type="ARBA" id="ARBA00023002"/>
    </source>
</evidence>
<feature type="domain" description="FAD/NAD(P)-binding" evidence="3">
    <location>
        <begin position="7"/>
        <end position="294"/>
    </location>
</feature>
<proteinExistence type="predicted"/>
<dbReference type="OrthoDB" id="9806179at2"/>
<evidence type="ECO:0000256" key="1">
    <source>
        <dbReference type="ARBA" id="ARBA00022630"/>
    </source>
</evidence>
<keyword evidence="5" id="KW-1185">Reference proteome</keyword>
<dbReference type="EC" id="1.8.1.9" evidence="4"/>
<dbReference type="EMBL" id="LR215043">
    <property type="protein sequence ID" value="VEU77998.1"/>
    <property type="molecule type" value="Genomic_DNA"/>
</dbReference>
<evidence type="ECO:0000313" key="5">
    <source>
        <dbReference type="Proteomes" id="UP000290876"/>
    </source>
</evidence>
<protein>
    <submittedName>
        <fullName evidence="4">Thioredoxin reductase</fullName>
        <ecNumber evidence="4">1.8.1.9</ecNumber>
    </submittedName>
</protein>
<accession>A0A449BA22</accession>
<dbReference type="InterPro" id="IPR050097">
    <property type="entry name" value="Ferredoxin-NADP_redctase_2"/>
</dbReference>
<dbReference type="SUPFAM" id="SSF51905">
    <property type="entry name" value="FAD/NAD(P)-binding domain"/>
    <property type="match status" value="1"/>
</dbReference>
<evidence type="ECO:0000313" key="4">
    <source>
        <dbReference type="EMBL" id="VEU77998.1"/>
    </source>
</evidence>
<dbReference type="Pfam" id="PF07992">
    <property type="entry name" value="Pyr_redox_2"/>
    <property type="match status" value="1"/>
</dbReference>
<organism evidence="4 5">
    <name type="scientific">Mycoplasmopsis columbinasalis</name>
    <dbReference type="NCBI Taxonomy" id="114880"/>
    <lineage>
        <taxon>Bacteria</taxon>
        <taxon>Bacillati</taxon>
        <taxon>Mycoplasmatota</taxon>
        <taxon>Mycoplasmoidales</taxon>
        <taxon>Metamycoplasmataceae</taxon>
        <taxon>Mycoplasmopsis</taxon>
    </lineage>
</organism>
<dbReference type="RefSeq" id="WP_129622851.1">
    <property type="nucleotide sequence ID" value="NZ_LR215043.1"/>
</dbReference>
<dbReference type="InterPro" id="IPR036188">
    <property type="entry name" value="FAD/NAD-bd_sf"/>
</dbReference>
<keyword evidence="1" id="KW-0285">Flavoprotein</keyword>
<evidence type="ECO:0000259" key="3">
    <source>
        <dbReference type="Pfam" id="PF07992"/>
    </source>
</evidence>
<dbReference type="GO" id="GO:0004791">
    <property type="term" value="F:thioredoxin-disulfide reductase (NADPH) activity"/>
    <property type="evidence" value="ECO:0007669"/>
    <property type="project" value="UniProtKB-EC"/>
</dbReference>
<dbReference type="Proteomes" id="UP000290876">
    <property type="component" value="Chromosome"/>
</dbReference>
<dbReference type="InterPro" id="IPR023753">
    <property type="entry name" value="FAD/NAD-binding_dom"/>
</dbReference>
<gene>
    <name evidence="4" type="primary">trxB</name>
    <name evidence="4" type="ORF">NCTC10184_00213</name>
</gene>
<name>A0A449BA22_9BACT</name>
<dbReference type="PRINTS" id="PR00368">
    <property type="entry name" value="FADPNR"/>
</dbReference>
<dbReference type="Gene3D" id="3.50.50.60">
    <property type="entry name" value="FAD/NAD(P)-binding domain"/>
    <property type="match status" value="2"/>
</dbReference>
<dbReference type="PANTHER" id="PTHR48105">
    <property type="entry name" value="THIOREDOXIN REDUCTASE 1-RELATED-RELATED"/>
    <property type="match status" value="1"/>
</dbReference>
<keyword evidence="2 4" id="KW-0560">Oxidoreductase</keyword>
<sequence>MLYDVLYDVVIIGSGPGGLNAALYASRAGLRTAVIEKAAPGGKMVQTSKIENWLGFETVEGYDLALKMFEHAKAFGADDVFGEVNKINKLDNGQFTIELANGAVVKSHFVIIATGMVHREPTFIKNYEKFKMGGISFCSTCDGPLYKDKVVLTLGGGNSAVEESTYLAKLAKKVYLVVKDDHFIAEAKLVEDLGKLPNVEIFMSSQIKELKGERVIASAIIDHQGKELELAVDGFFPFIGFIPSNKTFAHLNITNDRGFIITNDDMETSVPGLFAVGDIREKKVRQIVTAASDGAIAAKTISDKISH</sequence>
<dbReference type="KEGG" id="mcob:NCTC10184_00213"/>
<dbReference type="PRINTS" id="PR00469">
    <property type="entry name" value="PNDRDTASEII"/>
</dbReference>
<reference evidence="4 5" key="1">
    <citation type="submission" date="2019-01" db="EMBL/GenBank/DDBJ databases">
        <authorList>
            <consortium name="Pathogen Informatics"/>
        </authorList>
    </citation>
    <scope>NUCLEOTIDE SEQUENCE [LARGE SCALE GENOMIC DNA]</scope>
    <source>
        <strain evidence="4 5">NCTC10184</strain>
    </source>
</reference>